<dbReference type="Gene3D" id="3.40.50.2300">
    <property type="match status" value="1"/>
</dbReference>
<feature type="modified residue" description="4-aspartylphosphate" evidence="1">
    <location>
        <position position="63"/>
    </location>
</feature>
<evidence type="ECO:0000313" key="4">
    <source>
        <dbReference type="Proteomes" id="UP000006637"/>
    </source>
</evidence>
<reference evidence="3 4" key="1">
    <citation type="submission" date="2006-06" db="EMBL/GenBank/DDBJ databases">
        <title>Complete sequence of Rubrobacter xylanophilus DSM 9941.</title>
        <authorList>
            <consortium name="US DOE Joint Genome Institute"/>
            <person name="Copeland A."/>
            <person name="Lucas S."/>
            <person name="Lapidus A."/>
            <person name="Barry K."/>
            <person name="Detter J.C."/>
            <person name="Glavina del Rio T."/>
            <person name="Hammon N."/>
            <person name="Israni S."/>
            <person name="Dalin E."/>
            <person name="Tice H."/>
            <person name="Pitluck S."/>
            <person name="Munk A.C."/>
            <person name="Brettin T."/>
            <person name="Bruce D."/>
            <person name="Han C."/>
            <person name="Tapia R."/>
            <person name="Gilna P."/>
            <person name="Schmutz J."/>
            <person name="Larimer F."/>
            <person name="Land M."/>
            <person name="Hauser L."/>
            <person name="Kyrpides N."/>
            <person name="Lykidis A."/>
            <person name="da Costa M.S."/>
            <person name="Rainey F.A."/>
            <person name="Empadinhas N."/>
            <person name="Jolivet E."/>
            <person name="Battista J.R."/>
            <person name="Richardson P."/>
        </authorList>
    </citation>
    <scope>NUCLEOTIDE SEQUENCE [LARGE SCALE GENOMIC DNA]</scope>
    <source>
        <strain evidence="4">DSM 9941 / NBRC 16129 / PRD-1</strain>
    </source>
</reference>
<name>Q1ASE4_RUBXD</name>
<dbReference type="Proteomes" id="UP000006637">
    <property type="component" value="Chromosome"/>
</dbReference>
<dbReference type="InterPro" id="IPR001789">
    <property type="entry name" value="Sig_transdc_resp-reg_receiver"/>
</dbReference>
<keyword evidence="4" id="KW-1185">Reference proteome</keyword>
<evidence type="ECO:0000256" key="1">
    <source>
        <dbReference type="PROSITE-ProRule" id="PRU00169"/>
    </source>
</evidence>
<dbReference type="InterPro" id="IPR011006">
    <property type="entry name" value="CheY-like_superfamily"/>
</dbReference>
<dbReference type="eggNOG" id="COG0784">
    <property type="taxonomic scope" value="Bacteria"/>
</dbReference>
<dbReference type="HOGENOM" id="CLU_148030_0_0_11"/>
<dbReference type="GO" id="GO:0000160">
    <property type="term" value="P:phosphorelay signal transduction system"/>
    <property type="evidence" value="ECO:0007669"/>
    <property type="project" value="InterPro"/>
</dbReference>
<protein>
    <submittedName>
        <fullName evidence="3">Response regulator receiver protein</fullName>
    </submittedName>
</protein>
<dbReference type="SUPFAM" id="SSF52172">
    <property type="entry name" value="CheY-like"/>
    <property type="match status" value="1"/>
</dbReference>
<gene>
    <name evidence="3" type="ordered locus">Rxyl_2770</name>
</gene>
<dbReference type="PROSITE" id="PS50110">
    <property type="entry name" value="RESPONSE_REGULATORY"/>
    <property type="match status" value="1"/>
</dbReference>
<sequence>MRAMTRERPGREKRVLAAVDDLLFRSRIQKAAEALGLRAEFPRRREALLKSLRSSPPDLLILDLDSPRFRPLELLEEAGEELAGVEVVGFVPHVRGDLAAAARRAGCGRVMARGAFAEQLPSVLSGDRGG</sequence>
<dbReference type="EMBL" id="CP000386">
    <property type="protein sequence ID" value="ABG05684.1"/>
    <property type="molecule type" value="Genomic_DNA"/>
</dbReference>
<feature type="domain" description="Response regulatory" evidence="2">
    <location>
        <begin position="14"/>
        <end position="130"/>
    </location>
</feature>
<evidence type="ECO:0000259" key="2">
    <source>
        <dbReference type="PROSITE" id="PS50110"/>
    </source>
</evidence>
<keyword evidence="1" id="KW-0597">Phosphoprotein</keyword>
<dbReference type="AlphaFoldDB" id="Q1ASE4"/>
<evidence type="ECO:0000313" key="3">
    <source>
        <dbReference type="EMBL" id="ABG05684.1"/>
    </source>
</evidence>
<proteinExistence type="predicted"/>
<accession>Q1ASE4</accession>
<organism evidence="3 4">
    <name type="scientific">Rubrobacter xylanophilus (strain DSM 9941 / JCM 11954 / NBRC 16129 / PRD-1)</name>
    <dbReference type="NCBI Taxonomy" id="266117"/>
    <lineage>
        <taxon>Bacteria</taxon>
        <taxon>Bacillati</taxon>
        <taxon>Actinomycetota</taxon>
        <taxon>Rubrobacteria</taxon>
        <taxon>Rubrobacterales</taxon>
        <taxon>Rubrobacteraceae</taxon>
        <taxon>Rubrobacter</taxon>
    </lineage>
</organism>
<dbReference type="KEGG" id="rxy:Rxyl_2770"/>
<dbReference type="STRING" id="266117.Rxyl_2770"/>